<keyword evidence="3 7" id="KW-0548">Nucleotidyltransferase</keyword>
<evidence type="ECO:0000256" key="1">
    <source>
        <dbReference type="ARBA" id="ARBA00005755"/>
    </source>
</evidence>
<dbReference type="OrthoDB" id="323192at2157"/>
<feature type="domain" description="DNA-directed DNA polymerase family B exonuclease" evidence="10">
    <location>
        <begin position="212"/>
        <end position="301"/>
    </location>
</feature>
<comment type="caution">
    <text evidence="11">The sequence shown here is derived from an EMBL/GenBank/DDBJ whole genome shotgun (WGS) entry which is preliminary data.</text>
</comment>
<protein>
    <recommendedName>
        <fullName evidence="7">DNA polymerase</fullName>
        <ecNumber evidence="7">2.7.7.7</ecNumber>
    </recommendedName>
</protein>
<dbReference type="CDD" id="cd05781">
    <property type="entry name" value="DNA_polB_B3_exo"/>
    <property type="match status" value="1"/>
</dbReference>
<evidence type="ECO:0000259" key="9">
    <source>
        <dbReference type="Pfam" id="PF00136"/>
    </source>
</evidence>
<name>A0A031LNM4_9CREN</name>
<dbReference type="SUPFAM" id="SSF53098">
    <property type="entry name" value="Ribonuclease H-like"/>
    <property type="match status" value="1"/>
</dbReference>
<evidence type="ECO:0000256" key="8">
    <source>
        <dbReference type="SAM" id="Coils"/>
    </source>
</evidence>
<gene>
    <name evidence="11" type="ORF">CM19_10015</name>
</gene>
<evidence type="ECO:0000313" key="12">
    <source>
        <dbReference type="Proteomes" id="UP000024332"/>
    </source>
</evidence>
<dbReference type="InterPro" id="IPR017964">
    <property type="entry name" value="DNA-dir_DNA_pol_B_CS"/>
</dbReference>
<dbReference type="InterPro" id="IPR006172">
    <property type="entry name" value="DNA-dir_DNA_pol_B"/>
</dbReference>
<dbReference type="AlphaFoldDB" id="A0A031LNM4"/>
<evidence type="ECO:0000256" key="6">
    <source>
        <dbReference type="ARBA" id="ARBA00049244"/>
    </source>
</evidence>
<dbReference type="InterPro" id="IPR006134">
    <property type="entry name" value="DNA-dir_DNA_pol_B_multi_dom"/>
</dbReference>
<dbReference type="EC" id="2.7.7.7" evidence="7"/>
<dbReference type="Gene3D" id="3.90.1600.10">
    <property type="entry name" value="Palm domain of DNA polymerase"/>
    <property type="match status" value="1"/>
</dbReference>
<proteinExistence type="inferred from homology"/>
<dbReference type="Pfam" id="PF00136">
    <property type="entry name" value="DNA_pol_B"/>
    <property type="match status" value="1"/>
</dbReference>
<comment type="similarity">
    <text evidence="1 7">Belongs to the DNA polymerase type-B family.</text>
</comment>
<dbReference type="Proteomes" id="UP000024332">
    <property type="component" value="Unassembled WGS sequence"/>
</dbReference>
<dbReference type="PANTHER" id="PTHR10322:SF23">
    <property type="entry name" value="DNA POLYMERASE DELTA CATALYTIC SUBUNIT"/>
    <property type="match status" value="1"/>
</dbReference>
<dbReference type="Gene3D" id="3.30.420.10">
    <property type="entry name" value="Ribonuclease H-like superfamily/Ribonuclease H"/>
    <property type="match status" value="1"/>
</dbReference>
<evidence type="ECO:0000256" key="7">
    <source>
        <dbReference type="RuleBase" id="RU000442"/>
    </source>
</evidence>
<dbReference type="InterPro" id="IPR006133">
    <property type="entry name" value="DNA-dir_DNA_pol_B_exonuc"/>
</dbReference>
<dbReference type="InterPro" id="IPR050240">
    <property type="entry name" value="DNA_pol_type-B"/>
</dbReference>
<dbReference type="PANTHER" id="PTHR10322">
    <property type="entry name" value="DNA POLYMERASE CATALYTIC SUBUNIT"/>
    <property type="match status" value="1"/>
</dbReference>
<dbReference type="EMBL" id="JFZT01000048">
    <property type="protein sequence ID" value="EZQ03154.1"/>
    <property type="molecule type" value="Genomic_DNA"/>
</dbReference>
<keyword evidence="2 7" id="KW-0808">Transferase</keyword>
<keyword evidence="4 7" id="KW-0239">DNA-directed DNA polymerase</keyword>
<dbReference type="Gene3D" id="1.10.287.690">
    <property type="entry name" value="Helix hairpin bin"/>
    <property type="match status" value="1"/>
</dbReference>
<dbReference type="InterPro" id="IPR043502">
    <property type="entry name" value="DNA/RNA_pol_sf"/>
</dbReference>
<dbReference type="GO" id="GO:0006261">
    <property type="term" value="P:DNA-templated DNA replication"/>
    <property type="evidence" value="ECO:0007669"/>
    <property type="project" value="TreeGrafter"/>
</dbReference>
<evidence type="ECO:0000313" key="11">
    <source>
        <dbReference type="EMBL" id="EZQ03154.1"/>
    </source>
</evidence>
<feature type="domain" description="DNA-directed DNA polymerase family B exonuclease" evidence="10">
    <location>
        <begin position="114"/>
        <end position="207"/>
    </location>
</feature>
<dbReference type="GO" id="GO:0003887">
    <property type="term" value="F:DNA-directed DNA polymerase activity"/>
    <property type="evidence" value="ECO:0007669"/>
    <property type="project" value="UniProtKB-KW"/>
</dbReference>
<dbReference type="CDD" id="cd05536">
    <property type="entry name" value="POLBc_B3"/>
    <property type="match status" value="1"/>
</dbReference>
<dbReference type="SUPFAM" id="SSF56672">
    <property type="entry name" value="DNA/RNA polymerases"/>
    <property type="match status" value="1"/>
</dbReference>
<evidence type="ECO:0000256" key="2">
    <source>
        <dbReference type="ARBA" id="ARBA00022679"/>
    </source>
</evidence>
<organism evidence="11 12">
    <name type="scientific">Candidatus Acidianus copahuensis</name>
    <dbReference type="NCBI Taxonomy" id="1160895"/>
    <lineage>
        <taxon>Archaea</taxon>
        <taxon>Thermoproteota</taxon>
        <taxon>Thermoprotei</taxon>
        <taxon>Sulfolobales</taxon>
        <taxon>Sulfolobaceae</taxon>
        <taxon>Acidianus</taxon>
    </lineage>
</organism>
<comment type="catalytic activity">
    <reaction evidence="6 7">
        <text>DNA(n) + a 2'-deoxyribonucleoside 5'-triphosphate = DNA(n+1) + diphosphate</text>
        <dbReference type="Rhea" id="RHEA:22508"/>
        <dbReference type="Rhea" id="RHEA-COMP:17339"/>
        <dbReference type="Rhea" id="RHEA-COMP:17340"/>
        <dbReference type="ChEBI" id="CHEBI:33019"/>
        <dbReference type="ChEBI" id="CHEBI:61560"/>
        <dbReference type="ChEBI" id="CHEBI:173112"/>
        <dbReference type="EC" id="2.7.7.7"/>
    </reaction>
</comment>
<dbReference type="Gene3D" id="1.10.132.60">
    <property type="entry name" value="DNA polymerase family B, C-terminal domain"/>
    <property type="match status" value="1"/>
</dbReference>
<dbReference type="GO" id="GO:0003677">
    <property type="term" value="F:DNA binding"/>
    <property type="evidence" value="ECO:0007669"/>
    <property type="project" value="UniProtKB-KW"/>
</dbReference>
<keyword evidence="12" id="KW-1185">Reference proteome</keyword>
<evidence type="ECO:0000256" key="4">
    <source>
        <dbReference type="ARBA" id="ARBA00022932"/>
    </source>
</evidence>
<dbReference type="Pfam" id="PF03104">
    <property type="entry name" value="DNA_pol_B_exo1"/>
    <property type="match status" value="2"/>
</dbReference>
<dbReference type="Gene3D" id="3.30.342.10">
    <property type="entry name" value="DNA Polymerase, chain B, domain 1"/>
    <property type="match status" value="1"/>
</dbReference>
<dbReference type="InterPro" id="IPR042087">
    <property type="entry name" value="DNA_pol_B_thumb"/>
</dbReference>
<evidence type="ECO:0000259" key="10">
    <source>
        <dbReference type="Pfam" id="PF03104"/>
    </source>
</evidence>
<dbReference type="InterPro" id="IPR036397">
    <property type="entry name" value="RNaseH_sf"/>
</dbReference>
<accession>A0A031LNM4</accession>
<dbReference type="STRING" id="1160895.CM19_10015"/>
<dbReference type="SMART" id="SM00486">
    <property type="entry name" value="POLBc"/>
    <property type="match status" value="1"/>
</dbReference>
<keyword evidence="8" id="KW-0175">Coiled coil</keyword>
<feature type="coiled-coil region" evidence="8">
    <location>
        <begin position="473"/>
        <end position="508"/>
    </location>
</feature>
<dbReference type="PRINTS" id="PR00106">
    <property type="entry name" value="DNAPOLB"/>
</dbReference>
<keyword evidence="7" id="KW-0235">DNA replication</keyword>
<dbReference type="RefSeq" id="WP_048100202.1">
    <property type="nucleotide sequence ID" value="NZ_JFZT01000048.1"/>
</dbReference>
<evidence type="ECO:0000256" key="5">
    <source>
        <dbReference type="ARBA" id="ARBA00023125"/>
    </source>
</evidence>
<sequence length="780" mass="89987">MIKSFFVLDFSYDVIDNIPVIFIWSIDKEGNRVVVLEKDFRPYFYAIPKDGSNLESLKNEIMKLGNLKSPILEVKDVDMKYYGNPLKALKITTQIPAYVRAYREEVSKLSGIKDVMEADIRFYMRYSIDSGIRPFYWFDAEVEDISLEKLRVSKAYLLKDVKKVYEDAFPELKIMAFDIEVYSKYGFPNPRKDPVILIGVWTDKGQEQFSAEDDDLKVLRNFSKFVVDYDPDIILGYNSNGFDWPYLLERAKMRNIKLDLGRRENSEPSQGTYGHYSVVGRLNVDLMGFASTVEEVKVKSLDNIADYLGVLPKNERVNLEWYEISSYWEDLKKRDLVKKYNLDDAKSTYLLKNVFIPFGEQLTVISGLPLDQLSMASVGYRVEWLLMREAFKYKELIPNRVEREYATYKGGLVIPPKPGIHENVYVLDFSSMYPSIMIKYNIGPDTLLKDNCEDCWVAPEVGHKFRKSPEGFYKRLLQELLNERREVKEKVKDIRDEYQRRMLDERQRALKVMANAFYGYMGWLGARWYSKEGAEAVTAWGRETISSASKIAIDEGFDVIYGDTDSIFVKGSGDAVALAKKISDLLALEIKIDKHYKKVFFTENKKRYAGITEEGKIDIVGFEAIRGDWCDLAKDIQKRVIEQILTSGVKDAVRLARDVVMRLRRKEFKIEELVIWKSLDKDINDYEVDAPHVAAAKKAIKAGYAVFSGGKIGYVVVKGSGKISDKAEPYFMVKDKNRIDIEYYIDKQIVPSVMRILDSFGVKEDEIKGGGVDITSFFRK</sequence>
<reference evidence="11 12" key="1">
    <citation type="submission" date="2014-03" db="EMBL/GenBank/DDBJ databases">
        <title>Draft genome sequence of the novel thermoacidophilic archaea Acidianus copahuensis ALE1 strain, isolated from Copahue volcanic area in Neuquen Argentina.</title>
        <authorList>
            <person name="Urbieta M.S."/>
            <person name="Rascovan N."/>
            <person name="Castro C."/>
            <person name="Revale S."/>
            <person name="Giaveno M.A."/>
            <person name="Vazquez M.P."/>
            <person name="Donati E.R."/>
        </authorList>
    </citation>
    <scope>NUCLEOTIDE SEQUENCE [LARGE SCALE GENOMIC DNA]</scope>
    <source>
        <strain evidence="11 12">ALE1</strain>
    </source>
</reference>
<dbReference type="InterPro" id="IPR012337">
    <property type="entry name" value="RNaseH-like_sf"/>
</dbReference>
<dbReference type="InterPro" id="IPR023211">
    <property type="entry name" value="DNA_pol_palm_dom_sf"/>
</dbReference>
<feature type="domain" description="DNA-directed DNA polymerase family B multifunctional" evidence="9">
    <location>
        <begin position="380"/>
        <end position="758"/>
    </location>
</feature>
<dbReference type="PROSITE" id="PS00116">
    <property type="entry name" value="DNA_POLYMERASE_B"/>
    <property type="match status" value="1"/>
</dbReference>
<keyword evidence="5 7" id="KW-0238">DNA-binding</keyword>
<dbReference type="GO" id="GO:0000166">
    <property type="term" value="F:nucleotide binding"/>
    <property type="evidence" value="ECO:0007669"/>
    <property type="project" value="InterPro"/>
</dbReference>
<evidence type="ECO:0000256" key="3">
    <source>
        <dbReference type="ARBA" id="ARBA00022695"/>
    </source>
</evidence>
<dbReference type="NCBIfam" id="TIGR00592">
    <property type="entry name" value="pol2"/>
    <property type="match status" value="1"/>
</dbReference>